<evidence type="ECO:0000256" key="7">
    <source>
        <dbReference type="SAM" id="Phobius"/>
    </source>
</evidence>
<sequence>MSAPSAPWDRPGAVSAGGAEERRRRRAARRRAHGSRERAPEALDLRLAPAGLCAWAAALVSVAAPRWEQPAAAAAACLGAGLLIAPRVMREHLPRHRRDDRPGADAPDASTVGTVLAGVLACLLCAAAVLAVTAVGVAGRARDPVALAAADGAPVTLIGTVTTTPRVIASTHSTLVLTELDVASVDGAGSRLSVTVLGGEDWLDADMGATVRARGSLEPADTGAGEGALLGGRASVRVLEEPRGLLGLVTLMRQGLADAVGREPPARAVGGWPEGTRALVPGVALGDDHALPGDVRTDMRAVSMTHLTAVSGQHVAIVLGLVLTGLGVLPRRVRAVLGAGVLAGLVVLVRPGGSVLRAATMGGVMLTGVAVGRRSASVPAMCAGVVVLLLVDPWQARDYGFVLSVAATAGILLASRPAAVALSRHLPRWLAVTLALPLVAQAACAPVLILLQPSVSLWAVPANVLAAPPVPVATVYGLVAALLAPLWPGAAAVVAWPATASCAWLVLVARFFARLPGATIAWPGGVGGALLLAAVEAVVAAASSRRVRHRVLRTWRRRRRAA</sequence>
<evidence type="ECO:0000256" key="2">
    <source>
        <dbReference type="ARBA" id="ARBA00022475"/>
    </source>
</evidence>
<keyword evidence="3 7" id="KW-0812">Transmembrane</keyword>
<feature type="transmembrane region" description="Helical" evidence="7">
    <location>
        <begin position="519"/>
        <end position="543"/>
    </location>
</feature>
<feature type="domain" description="ComEC/Rec2-related protein" evidence="8">
    <location>
        <begin position="285"/>
        <end position="541"/>
    </location>
</feature>
<dbReference type="InterPro" id="IPR052159">
    <property type="entry name" value="Competence_DNA_uptake"/>
</dbReference>
<dbReference type="EMBL" id="CP014228">
    <property type="protein sequence ID" value="AMD88175.1"/>
    <property type="molecule type" value="Genomic_DNA"/>
</dbReference>
<gene>
    <name evidence="9" type="ORF">AXF14_12030</name>
</gene>
<dbReference type="InterPro" id="IPR004477">
    <property type="entry name" value="ComEC_N"/>
</dbReference>
<dbReference type="GO" id="GO:0005886">
    <property type="term" value="C:plasma membrane"/>
    <property type="evidence" value="ECO:0007669"/>
    <property type="project" value="UniProtKB-SubCell"/>
</dbReference>
<feature type="transmembrane region" description="Helical" evidence="7">
    <location>
        <begin position="429"/>
        <end position="451"/>
    </location>
</feature>
<feature type="region of interest" description="Disordered" evidence="6">
    <location>
        <begin position="1"/>
        <end position="39"/>
    </location>
</feature>
<evidence type="ECO:0000256" key="6">
    <source>
        <dbReference type="SAM" id="MobiDB-lite"/>
    </source>
</evidence>
<feature type="transmembrane region" description="Helical" evidence="7">
    <location>
        <begin position="401"/>
        <end position="422"/>
    </location>
</feature>
<feature type="transmembrane region" description="Helical" evidence="7">
    <location>
        <begin position="109"/>
        <end position="132"/>
    </location>
</feature>
<keyword evidence="2" id="KW-1003">Cell membrane</keyword>
<dbReference type="RefSeq" id="WP_067943541.1">
    <property type="nucleotide sequence ID" value="NZ_CP014228.1"/>
</dbReference>
<evidence type="ECO:0000256" key="4">
    <source>
        <dbReference type="ARBA" id="ARBA00022989"/>
    </source>
</evidence>
<evidence type="ECO:0000313" key="10">
    <source>
        <dbReference type="Proteomes" id="UP000065220"/>
    </source>
</evidence>
<organism evidence="9 10">
    <name type="scientific">Actinomyces radicidentis</name>
    <dbReference type="NCBI Taxonomy" id="111015"/>
    <lineage>
        <taxon>Bacteria</taxon>
        <taxon>Bacillati</taxon>
        <taxon>Actinomycetota</taxon>
        <taxon>Actinomycetes</taxon>
        <taxon>Actinomycetales</taxon>
        <taxon>Actinomycetaceae</taxon>
        <taxon>Actinomyces</taxon>
    </lineage>
</organism>
<name>A0A109W353_ACTRD</name>
<reference evidence="10" key="1">
    <citation type="submission" date="2016-02" db="EMBL/GenBank/DDBJ databases">
        <authorList>
            <person name="Holder M.E."/>
            <person name="Ajami N.J."/>
            <person name="Petrosino J.F."/>
        </authorList>
    </citation>
    <scope>NUCLEOTIDE SEQUENCE [LARGE SCALE GENOMIC DNA]</scope>
    <source>
        <strain evidence="10">CCUG 36733</strain>
    </source>
</reference>
<feature type="transmembrane region" description="Helical" evidence="7">
    <location>
        <begin position="490"/>
        <end position="513"/>
    </location>
</feature>
<dbReference type="PANTHER" id="PTHR30619:SF1">
    <property type="entry name" value="RECOMBINATION PROTEIN 2"/>
    <property type="match status" value="1"/>
</dbReference>
<keyword evidence="10" id="KW-1185">Reference proteome</keyword>
<keyword evidence="5 7" id="KW-0472">Membrane</keyword>
<feature type="compositionally biased region" description="Basic residues" evidence="6">
    <location>
        <begin position="23"/>
        <end position="33"/>
    </location>
</feature>
<proteinExistence type="predicted"/>
<feature type="transmembrane region" description="Helical" evidence="7">
    <location>
        <begin position="335"/>
        <end position="356"/>
    </location>
</feature>
<feature type="transmembrane region" description="Helical" evidence="7">
    <location>
        <begin position="457"/>
        <end position="483"/>
    </location>
</feature>
<protein>
    <submittedName>
        <fullName evidence="9">Competence protein ComEC</fullName>
    </submittedName>
</protein>
<dbReference type="Pfam" id="PF03772">
    <property type="entry name" value="Competence"/>
    <property type="match status" value="1"/>
</dbReference>
<evidence type="ECO:0000313" key="9">
    <source>
        <dbReference type="EMBL" id="AMD88175.1"/>
    </source>
</evidence>
<dbReference type="AlphaFoldDB" id="A0A109W353"/>
<keyword evidence="4 7" id="KW-1133">Transmembrane helix</keyword>
<dbReference type="KEGG" id="ard:AXF14_12030"/>
<dbReference type="PANTHER" id="PTHR30619">
    <property type="entry name" value="DNA INTERNALIZATION/COMPETENCE PROTEIN COMEC/REC2"/>
    <property type="match status" value="1"/>
</dbReference>
<comment type="subcellular location">
    <subcellularLocation>
        <location evidence="1">Cell membrane</location>
        <topology evidence="1">Multi-pass membrane protein</topology>
    </subcellularLocation>
</comment>
<feature type="transmembrane region" description="Helical" evidence="7">
    <location>
        <begin position="376"/>
        <end position="395"/>
    </location>
</feature>
<dbReference type="STRING" id="111015.AXF14_12030"/>
<evidence type="ECO:0000259" key="8">
    <source>
        <dbReference type="Pfam" id="PF03772"/>
    </source>
</evidence>
<evidence type="ECO:0000256" key="5">
    <source>
        <dbReference type="ARBA" id="ARBA00023136"/>
    </source>
</evidence>
<evidence type="ECO:0000256" key="3">
    <source>
        <dbReference type="ARBA" id="ARBA00022692"/>
    </source>
</evidence>
<evidence type="ECO:0000256" key="1">
    <source>
        <dbReference type="ARBA" id="ARBA00004651"/>
    </source>
</evidence>
<feature type="transmembrane region" description="Helical" evidence="7">
    <location>
        <begin position="306"/>
        <end position="329"/>
    </location>
</feature>
<dbReference type="NCBIfam" id="TIGR00360">
    <property type="entry name" value="ComEC_N-term"/>
    <property type="match status" value="1"/>
</dbReference>
<dbReference type="Proteomes" id="UP000065220">
    <property type="component" value="Chromosome"/>
</dbReference>
<accession>A0A109W353</accession>